<accession>A0A511V6G4</accession>
<dbReference type="GO" id="GO:0016020">
    <property type="term" value="C:membrane"/>
    <property type="evidence" value="ECO:0007669"/>
    <property type="project" value="InterPro"/>
</dbReference>
<proteinExistence type="inferred from homology"/>
<feature type="transmembrane region" description="Helical" evidence="3">
    <location>
        <begin position="399"/>
        <end position="420"/>
    </location>
</feature>
<dbReference type="InterPro" id="IPR050768">
    <property type="entry name" value="UPF0353/GerABKA_families"/>
</dbReference>
<dbReference type="PANTHER" id="PTHR22550:SF5">
    <property type="entry name" value="LEUCINE ZIPPER PROTEIN 4"/>
    <property type="match status" value="1"/>
</dbReference>
<dbReference type="AlphaFoldDB" id="A0A511V6G4"/>
<dbReference type="GO" id="GO:0009847">
    <property type="term" value="P:spore germination"/>
    <property type="evidence" value="ECO:0007669"/>
    <property type="project" value="InterPro"/>
</dbReference>
<dbReference type="EMBL" id="BJXX01000052">
    <property type="protein sequence ID" value="GEN33761.1"/>
    <property type="molecule type" value="Genomic_DNA"/>
</dbReference>
<keyword evidence="3" id="KW-0812">Transmembrane</keyword>
<keyword evidence="2 3" id="KW-0472">Membrane</keyword>
<sequence>MLRFLKRIFQHRVYSHGNVSHSSSDMIDHMSKKMGKGAEADFARLSTLCKMTDFCHRRLESVICCYMSTIVLPEYIDTYVIRPLSAHFIRGEVKAMNEMLGGSETEQVEDIEACITKLVQGWAIVLHDEGFPIAVNVFRAPERSVEPSENETTIFGPQENFIESLMTNVGMLRKRMRSADLRFDILLVGKRTNTMVGVLWMEGLANPWNVGEMKRRLESIQRDGITDIAELTEFVEDNPYSPFPNFVSSTQPSKAISALLDGKIVVLADGSPYAWIAPSTFWEFLQSPDDYYNRWLSASLLRFLRMVGLFAALFFTAIYVAIATFHYQMIPSDMLMTLLRTRSKVPFPPLYEALLMEVTIEFLREAGARLPTKIGQTIGIVGGIVIGQAAVSAGFTSNFLIIAVATSTISSFVIPSYLLANAVRVIRYAIIILSAFFGIIGIVIGFVVVMLHLLEMRSLGAPYLSPLIPIRVADWKDSVIRFPFSLFLNRSSLNRAQDVRRGNGNKPS</sequence>
<protein>
    <submittedName>
        <fullName evidence="4">Spore germination protein</fullName>
    </submittedName>
</protein>
<feature type="transmembrane region" description="Helical" evidence="3">
    <location>
        <begin position="303"/>
        <end position="327"/>
    </location>
</feature>
<feature type="transmembrane region" description="Helical" evidence="3">
    <location>
        <begin position="426"/>
        <end position="454"/>
    </location>
</feature>
<name>A0A511V6G4_9BACL</name>
<reference evidence="4 5" key="1">
    <citation type="submission" date="2019-07" db="EMBL/GenBank/DDBJ databases">
        <title>Whole genome shotgun sequence of Aneurinibacillus danicus NBRC 102444.</title>
        <authorList>
            <person name="Hosoyama A."/>
            <person name="Uohara A."/>
            <person name="Ohji S."/>
            <person name="Ichikawa N."/>
        </authorList>
    </citation>
    <scope>NUCLEOTIDE SEQUENCE [LARGE SCALE GENOMIC DNA]</scope>
    <source>
        <strain evidence="4 5">NBRC 102444</strain>
    </source>
</reference>
<evidence type="ECO:0000256" key="3">
    <source>
        <dbReference type="SAM" id="Phobius"/>
    </source>
</evidence>
<keyword evidence="5" id="KW-1185">Reference proteome</keyword>
<organism evidence="4 5">
    <name type="scientific">Aneurinibacillus danicus</name>
    <dbReference type="NCBI Taxonomy" id="267746"/>
    <lineage>
        <taxon>Bacteria</taxon>
        <taxon>Bacillati</taxon>
        <taxon>Bacillota</taxon>
        <taxon>Bacilli</taxon>
        <taxon>Bacillales</taxon>
        <taxon>Paenibacillaceae</taxon>
        <taxon>Aneurinibacillus group</taxon>
        <taxon>Aneurinibacillus</taxon>
    </lineage>
</organism>
<evidence type="ECO:0000313" key="4">
    <source>
        <dbReference type="EMBL" id="GEN33761.1"/>
    </source>
</evidence>
<evidence type="ECO:0000256" key="2">
    <source>
        <dbReference type="ARBA" id="ARBA00023136"/>
    </source>
</evidence>
<evidence type="ECO:0000313" key="5">
    <source>
        <dbReference type="Proteomes" id="UP000321157"/>
    </source>
</evidence>
<evidence type="ECO:0000256" key="1">
    <source>
        <dbReference type="ARBA" id="ARBA00005278"/>
    </source>
</evidence>
<dbReference type="PANTHER" id="PTHR22550">
    <property type="entry name" value="SPORE GERMINATION PROTEIN"/>
    <property type="match status" value="1"/>
</dbReference>
<dbReference type="Proteomes" id="UP000321157">
    <property type="component" value="Unassembled WGS sequence"/>
</dbReference>
<comment type="similarity">
    <text evidence="1">Belongs to the GerABKA family.</text>
</comment>
<dbReference type="InterPro" id="IPR004995">
    <property type="entry name" value="Spore_Ger"/>
</dbReference>
<keyword evidence="3" id="KW-1133">Transmembrane helix</keyword>
<dbReference type="Pfam" id="PF03323">
    <property type="entry name" value="GerA"/>
    <property type="match status" value="1"/>
</dbReference>
<feature type="transmembrane region" description="Helical" evidence="3">
    <location>
        <begin position="374"/>
        <end position="392"/>
    </location>
</feature>
<dbReference type="OrthoDB" id="1726708at2"/>
<dbReference type="RefSeq" id="WP_146809081.1">
    <property type="nucleotide sequence ID" value="NZ_BJXX01000052.1"/>
</dbReference>
<gene>
    <name evidence="4" type="ORF">ADA01nite_12210</name>
</gene>
<comment type="caution">
    <text evidence="4">The sequence shown here is derived from an EMBL/GenBank/DDBJ whole genome shotgun (WGS) entry which is preliminary data.</text>
</comment>
<dbReference type="PIRSF" id="PIRSF005690">
    <property type="entry name" value="GerBA"/>
    <property type="match status" value="1"/>
</dbReference>